<evidence type="ECO:0000256" key="3">
    <source>
        <dbReference type="ARBA" id="ARBA00022692"/>
    </source>
</evidence>
<dbReference type="VEuPathDB" id="PiroplasmaDB:TpMuguga_02g00777"/>
<dbReference type="Pfam" id="PF01529">
    <property type="entry name" value="DHHC"/>
    <property type="match status" value="1"/>
</dbReference>
<proteinExistence type="inferred from homology"/>
<dbReference type="AlphaFoldDB" id="Q4N462"/>
<protein>
    <recommendedName>
        <fullName evidence="7">Palmitoyltransferase</fullName>
        <ecNumber evidence="7">2.3.1.225</ecNumber>
    </recommendedName>
</protein>
<dbReference type="OMA" id="SSDTMWF"/>
<dbReference type="PANTHER" id="PTHR12246">
    <property type="entry name" value="PALMITOYLTRANSFERASE ZDHHC16"/>
    <property type="match status" value="1"/>
</dbReference>
<feature type="transmembrane region" description="Helical" evidence="7">
    <location>
        <begin position="40"/>
        <end position="59"/>
    </location>
</feature>
<dbReference type="EMBL" id="AAGK01000002">
    <property type="protein sequence ID" value="EAN33061.1"/>
    <property type="molecule type" value="Genomic_DNA"/>
</dbReference>
<evidence type="ECO:0000256" key="5">
    <source>
        <dbReference type="ARBA" id="ARBA00023136"/>
    </source>
</evidence>
<keyword evidence="10" id="KW-1185">Reference proteome</keyword>
<feature type="transmembrane region" description="Helical" evidence="7">
    <location>
        <begin position="12"/>
        <end position="34"/>
    </location>
</feature>
<reference evidence="9 10" key="1">
    <citation type="journal article" date="2005" name="Science">
        <title>Genome sequence of Theileria parva, a bovine pathogen that transforms lymphocytes.</title>
        <authorList>
            <person name="Gardner M.J."/>
            <person name="Bishop R."/>
            <person name="Shah T."/>
            <person name="de Villiers E.P."/>
            <person name="Carlton J.M."/>
            <person name="Hall N."/>
            <person name="Ren Q."/>
            <person name="Paulsen I.T."/>
            <person name="Pain A."/>
            <person name="Berriman M."/>
            <person name="Wilson R.J.M."/>
            <person name="Sato S."/>
            <person name="Ralph S.A."/>
            <person name="Mann D.J."/>
            <person name="Xiong Z."/>
            <person name="Shallom S.J."/>
            <person name="Weidman J."/>
            <person name="Jiang L."/>
            <person name="Lynn J."/>
            <person name="Weaver B."/>
            <person name="Shoaibi A."/>
            <person name="Domingo A.R."/>
            <person name="Wasawo D."/>
            <person name="Crabtree J."/>
            <person name="Wortman J.R."/>
            <person name="Haas B."/>
            <person name="Angiuoli S.V."/>
            <person name="Creasy T.H."/>
            <person name="Lu C."/>
            <person name="Suh B."/>
            <person name="Silva J.C."/>
            <person name="Utterback T.R."/>
            <person name="Feldblyum T.V."/>
            <person name="Pertea M."/>
            <person name="Allen J."/>
            <person name="Nierman W.C."/>
            <person name="Taracha E.L.N."/>
            <person name="Salzberg S.L."/>
            <person name="White O.R."/>
            <person name="Fitzhugh H.A."/>
            <person name="Morzaria S."/>
            <person name="Venter J.C."/>
            <person name="Fraser C.M."/>
            <person name="Nene V."/>
        </authorList>
    </citation>
    <scope>NUCLEOTIDE SEQUENCE [LARGE SCALE GENOMIC DNA]</scope>
    <source>
        <strain evidence="9 10">Muguga</strain>
    </source>
</reference>
<comment type="domain">
    <text evidence="7">The DHHC domain is required for palmitoyltransferase activity.</text>
</comment>
<keyword evidence="5 7" id="KW-0472">Membrane</keyword>
<dbReference type="GO" id="GO:0016020">
    <property type="term" value="C:membrane"/>
    <property type="evidence" value="ECO:0007669"/>
    <property type="project" value="UniProtKB-SubCell"/>
</dbReference>
<dbReference type="InParanoid" id="Q4N462"/>
<sequence length="242" mass="28806">MKWSKSKIGFAIFVYILIYYSLFGSFLILFSKIINFKEQWYIIFLVLYFPLVAVITWTYHVCITSNPGFIPLITVEEIGEFEEYFEFCEKCNSSRPIGSHHCKTCKKCILKMDHHCVWITNCVGLCNQKYFIQFLVYLELMCIFNLLIILVNIVDLVDKDYHLDSYIFERNSLYFIFVNFLISVLFLLFVCIILINQIWAIVRGNSKIDELKKIKFKKLTMKENLREQTLGNHYKIRSHMTP</sequence>
<comment type="catalytic activity">
    <reaction evidence="7">
        <text>L-cysteinyl-[protein] + hexadecanoyl-CoA = S-hexadecanoyl-L-cysteinyl-[protein] + CoA</text>
        <dbReference type="Rhea" id="RHEA:36683"/>
        <dbReference type="Rhea" id="RHEA-COMP:10131"/>
        <dbReference type="Rhea" id="RHEA-COMP:11032"/>
        <dbReference type="ChEBI" id="CHEBI:29950"/>
        <dbReference type="ChEBI" id="CHEBI:57287"/>
        <dbReference type="ChEBI" id="CHEBI:57379"/>
        <dbReference type="ChEBI" id="CHEBI:74151"/>
        <dbReference type="EC" id="2.3.1.225"/>
    </reaction>
</comment>
<name>Q4N462_THEPA</name>
<keyword evidence="2 7" id="KW-0808">Transferase</keyword>
<gene>
    <name evidence="9" type="ordered locus">TP02_0777</name>
</gene>
<comment type="caution">
    <text evidence="9">The sequence shown here is derived from an EMBL/GenBank/DDBJ whole genome shotgun (WGS) entry which is preliminary data.</text>
</comment>
<evidence type="ECO:0000313" key="10">
    <source>
        <dbReference type="Proteomes" id="UP000001949"/>
    </source>
</evidence>
<dbReference type="KEGG" id="tpv:TP02_0777"/>
<feature type="domain" description="Palmitoyltransferase DHHC" evidence="8">
    <location>
        <begin position="86"/>
        <end position="213"/>
    </location>
</feature>
<organism evidence="9 10">
    <name type="scientific">Theileria parva</name>
    <name type="common">East coast fever infection agent</name>
    <dbReference type="NCBI Taxonomy" id="5875"/>
    <lineage>
        <taxon>Eukaryota</taxon>
        <taxon>Sar</taxon>
        <taxon>Alveolata</taxon>
        <taxon>Apicomplexa</taxon>
        <taxon>Aconoidasida</taxon>
        <taxon>Piroplasmida</taxon>
        <taxon>Theileriidae</taxon>
        <taxon>Theileria</taxon>
    </lineage>
</organism>
<dbReference type="STRING" id="5875.Q4N462"/>
<dbReference type="InterPro" id="IPR001594">
    <property type="entry name" value="Palmitoyltrfase_DHHC"/>
</dbReference>
<keyword evidence="6 7" id="KW-0012">Acyltransferase</keyword>
<feature type="transmembrane region" description="Helical" evidence="7">
    <location>
        <begin position="174"/>
        <end position="202"/>
    </location>
</feature>
<evidence type="ECO:0000256" key="1">
    <source>
        <dbReference type="ARBA" id="ARBA00004141"/>
    </source>
</evidence>
<evidence type="ECO:0000256" key="4">
    <source>
        <dbReference type="ARBA" id="ARBA00022989"/>
    </source>
</evidence>
<evidence type="ECO:0000313" key="9">
    <source>
        <dbReference type="EMBL" id="EAN33061.1"/>
    </source>
</evidence>
<dbReference type="eggNOG" id="KOG1311">
    <property type="taxonomic scope" value="Eukaryota"/>
</dbReference>
<evidence type="ECO:0000256" key="6">
    <source>
        <dbReference type="ARBA" id="ARBA00023315"/>
    </source>
</evidence>
<evidence type="ECO:0000259" key="8">
    <source>
        <dbReference type="Pfam" id="PF01529"/>
    </source>
</evidence>
<accession>Q4N462</accession>
<comment type="subcellular location">
    <subcellularLocation>
        <location evidence="1">Membrane</location>
        <topology evidence="1">Multi-pass membrane protein</topology>
    </subcellularLocation>
</comment>
<dbReference type="InterPro" id="IPR039859">
    <property type="entry name" value="PFA4/ZDH16/20/ERF2-like"/>
</dbReference>
<keyword evidence="3 7" id="KW-0812">Transmembrane</keyword>
<dbReference type="GO" id="GO:0019706">
    <property type="term" value="F:protein-cysteine S-palmitoyltransferase activity"/>
    <property type="evidence" value="ECO:0007669"/>
    <property type="project" value="UniProtKB-EC"/>
</dbReference>
<dbReference type="EC" id="2.3.1.225" evidence="7"/>
<dbReference type="PROSITE" id="PS50216">
    <property type="entry name" value="DHHC"/>
    <property type="match status" value="1"/>
</dbReference>
<evidence type="ECO:0000256" key="7">
    <source>
        <dbReference type="RuleBase" id="RU079119"/>
    </source>
</evidence>
<comment type="similarity">
    <text evidence="7">Belongs to the DHHC palmitoyltransferase family.</text>
</comment>
<keyword evidence="4 7" id="KW-1133">Transmembrane helix</keyword>
<evidence type="ECO:0000256" key="2">
    <source>
        <dbReference type="ARBA" id="ARBA00022679"/>
    </source>
</evidence>
<feature type="transmembrane region" description="Helical" evidence="7">
    <location>
        <begin position="134"/>
        <end position="154"/>
    </location>
</feature>
<dbReference type="Proteomes" id="UP000001949">
    <property type="component" value="Unassembled WGS sequence"/>
</dbReference>